<keyword evidence="3" id="KW-0813">Transport</keyword>
<feature type="domain" description="TonB C-terminal" evidence="12">
    <location>
        <begin position="74"/>
        <end position="167"/>
    </location>
</feature>
<keyword evidence="6 11" id="KW-0812">Transmembrane</keyword>
<evidence type="ECO:0000256" key="4">
    <source>
        <dbReference type="ARBA" id="ARBA00022475"/>
    </source>
</evidence>
<keyword evidence="5" id="KW-0997">Cell inner membrane</keyword>
<evidence type="ECO:0000313" key="14">
    <source>
        <dbReference type="Proteomes" id="UP000652430"/>
    </source>
</evidence>
<keyword evidence="7" id="KW-0653">Protein transport</keyword>
<dbReference type="InterPro" id="IPR037682">
    <property type="entry name" value="TonB_C"/>
</dbReference>
<feature type="transmembrane region" description="Helical" evidence="11">
    <location>
        <begin position="12"/>
        <end position="32"/>
    </location>
</feature>
<sequence>MPEGAKRHETWMIAVCGVLGVAGILVLSIAIASVRDSTDDSLADLSRVQARQSAHSTRRAASPAHLEASDPQGPVPVGNPARWITADDYPVAALHRNEQGKVGVDLQIAATGSVVACRIGESSGHESLDQAACRALRSRARFAPARDANGTPIAATWHRNVVWRLPS</sequence>
<keyword evidence="9 11" id="KW-0472">Membrane</keyword>
<dbReference type="PANTHER" id="PTHR33446:SF2">
    <property type="entry name" value="PROTEIN TONB"/>
    <property type="match status" value="1"/>
</dbReference>
<organism evidence="13 14">
    <name type="scientific">Sphingomonas glacialis</name>
    <dbReference type="NCBI Taxonomy" id="658225"/>
    <lineage>
        <taxon>Bacteria</taxon>
        <taxon>Pseudomonadati</taxon>
        <taxon>Pseudomonadota</taxon>
        <taxon>Alphaproteobacteria</taxon>
        <taxon>Sphingomonadales</taxon>
        <taxon>Sphingomonadaceae</taxon>
        <taxon>Sphingomonas</taxon>
    </lineage>
</organism>
<evidence type="ECO:0000313" key="13">
    <source>
        <dbReference type="EMBL" id="GHH13638.1"/>
    </source>
</evidence>
<dbReference type="PANTHER" id="PTHR33446">
    <property type="entry name" value="PROTEIN TONB-RELATED"/>
    <property type="match status" value="1"/>
</dbReference>
<evidence type="ECO:0000256" key="11">
    <source>
        <dbReference type="SAM" id="Phobius"/>
    </source>
</evidence>
<keyword evidence="14" id="KW-1185">Reference proteome</keyword>
<evidence type="ECO:0000256" key="9">
    <source>
        <dbReference type="ARBA" id="ARBA00023136"/>
    </source>
</evidence>
<dbReference type="EMBL" id="BNAQ01000002">
    <property type="protein sequence ID" value="GHH13638.1"/>
    <property type="molecule type" value="Genomic_DNA"/>
</dbReference>
<reference evidence="14" key="1">
    <citation type="journal article" date="2019" name="Int. J. Syst. Evol. Microbiol.">
        <title>The Global Catalogue of Microorganisms (GCM) 10K type strain sequencing project: providing services to taxonomists for standard genome sequencing and annotation.</title>
        <authorList>
            <consortium name="The Broad Institute Genomics Platform"/>
            <consortium name="The Broad Institute Genome Sequencing Center for Infectious Disease"/>
            <person name="Wu L."/>
            <person name="Ma J."/>
        </authorList>
    </citation>
    <scope>NUCLEOTIDE SEQUENCE [LARGE SCALE GENOMIC DNA]</scope>
    <source>
        <strain evidence="14">CGMCC 1.8957</strain>
    </source>
</reference>
<dbReference type="InterPro" id="IPR006260">
    <property type="entry name" value="TonB/TolA_C"/>
</dbReference>
<dbReference type="PROSITE" id="PS52015">
    <property type="entry name" value="TONB_CTD"/>
    <property type="match status" value="1"/>
</dbReference>
<gene>
    <name evidence="13" type="ORF">GCM10008023_14340</name>
</gene>
<comment type="similarity">
    <text evidence="2">Belongs to the TonB family.</text>
</comment>
<feature type="region of interest" description="Disordered" evidence="10">
    <location>
        <begin position="53"/>
        <end position="76"/>
    </location>
</feature>
<evidence type="ECO:0000256" key="10">
    <source>
        <dbReference type="SAM" id="MobiDB-lite"/>
    </source>
</evidence>
<evidence type="ECO:0000256" key="2">
    <source>
        <dbReference type="ARBA" id="ARBA00006555"/>
    </source>
</evidence>
<keyword evidence="8 11" id="KW-1133">Transmembrane helix</keyword>
<dbReference type="Proteomes" id="UP000652430">
    <property type="component" value="Unassembled WGS sequence"/>
</dbReference>
<dbReference type="NCBIfam" id="TIGR01352">
    <property type="entry name" value="tonB_Cterm"/>
    <property type="match status" value="1"/>
</dbReference>
<name>A0ABQ3LE87_9SPHN</name>
<accession>A0ABQ3LE87</accession>
<evidence type="ECO:0000256" key="8">
    <source>
        <dbReference type="ARBA" id="ARBA00022989"/>
    </source>
</evidence>
<keyword evidence="4" id="KW-1003">Cell membrane</keyword>
<dbReference type="Gene3D" id="3.30.1150.10">
    <property type="match status" value="1"/>
</dbReference>
<dbReference type="InterPro" id="IPR051045">
    <property type="entry name" value="TonB-dependent_transducer"/>
</dbReference>
<dbReference type="SUPFAM" id="SSF74653">
    <property type="entry name" value="TolA/TonB C-terminal domain"/>
    <property type="match status" value="1"/>
</dbReference>
<evidence type="ECO:0000256" key="3">
    <source>
        <dbReference type="ARBA" id="ARBA00022448"/>
    </source>
</evidence>
<comment type="caution">
    <text evidence="13">The sequence shown here is derived from an EMBL/GenBank/DDBJ whole genome shotgun (WGS) entry which is preliminary data.</text>
</comment>
<protein>
    <recommendedName>
        <fullName evidence="12">TonB C-terminal domain-containing protein</fullName>
    </recommendedName>
</protein>
<proteinExistence type="inferred from homology"/>
<evidence type="ECO:0000256" key="5">
    <source>
        <dbReference type="ARBA" id="ARBA00022519"/>
    </source>
</evidence>
<evidence type="ECO:0000256" key="6">
    <source>
        <dbReference type="ARBA" id="ARBA00022692"/>
    </source>
</evidence>
<comment type="subcellular location">
    <subcellularLocation>
        <location evidence="1">Cell inner membrane</location>
        <topology evidence="1">Single-pass membrane protein</topology>
        <orientation evidence="1">Periplasmic side</orientation>
    </subcellularLocation>
</comment>
<evidence type="ECO:0000259" key="12">
    <source>
        <dbReference type="PROSITE" id="PS52015"/>
    </source>
</evidence>
<dbReference type="Pfam" id="PF03544">
    <property type="entry name" value="TonB_C"/>
    <property type="match status" value="1"/>
</dbReference>
<evidence type="ECO:0000256" key="7">
    <source>
        <dbReference type="ARBA" id="ARBA00022927"/>
    </source>
</evidence>
<evidence type="ECO:0000256" key="1">
    <source>
        <dbReference type="ARBA" id="ARBA00004383"/>
    </source>
</evidence>